<evidence type="ECO:0000259" key="3">
    <source>
        <dbReference type="PROSITE" id="PS00022"/>
    </source>
</evidence>
<reference evidence="4" key="1">
    <citation type="submission" date="2022-10" db="EMBL/GenBank/DDBJ databases">
        <authorList>
            <person name="Chen Y."/>
            <person name="Dougan E. K."/>
            <person name="Chan C."/>
            <person name="Rhodes N."/>
            <person name="Thang M."/>
        </authorList>
    </citation>
    <scope>NUCLEOTIDE SEQUENCE</scope>
</reference>
<dbReference type="InterPro" id="IPR013111">
    <property type="entry name" value="EGF_extracell"/>
</dbReference>
<accession>A0A9P1FLW9</accession>
<protein>
    <submittedName>
        <fullName evidence="5">EGF-like domain-containing protein</fullName>
    </submittedName>
</protein>
<reference evidence="5 6" key="2">
    <citation type="submission" date="2024-05" db="EMBL/GenBank/DDBJ databases">
        <authorList>
            <person name="Chen Y."/>
            <person name="Shah S."/>
            <person name="Dougan E. K."/>
            <person name="Thang M."/>
            <person name="Chan C."/>
        </authorList>
    </citation>
    <scope>NUCLEOTIDE SEQUENCE [LARGE SCALE GENOMIC DNA]</scope>
</reference>
<organism evidence="4">
    <name type="scientific">Cladocopium goreaui</name>
    <dbReference type="NCBI Taxonomy" id="2562237"/>
    <lineage>
        <taxon>Eukaryota</taxon>
        <taxon>Sar</taxon>
        <taxon>Alveolata</taxon>
        <taxon>Dinophyceae</taxon>
        <taxon>Suessiales</taxon>
        <taxon>Symbiodiniaceae</taxon>
        <taxon>Cladocopium</taxon>
    </lineage>
</organism>
<name>A0A9P1FLW9_9DINO</name>
<dbReference type="Gene3D" id="2.10.25.10">
    <property type="entry name" value="Laminin"/>
    <property type="match status" value="1"/>
</dbReference>
<dbReference type="OrthoDB" id="413483at2759"/>
<keyword evidence="6" id="KW-1185">Reference proteome</keyword>
<dbReference type="PROSITE" id="PS00022">
    <property type="entry name" value="EGF_1"/>
    <property type="match status" value="1"/>
</dbReference>
<feature type="signal peptide" evidence="2">
    <location>
        <begin position="1"/>
        <end position="21"/>
    </location>
</feature>
<evidence type="ECO:0000256" key="2">
    <source>
        <dbReference type="SAM" id="SignalP"/>
    </source>
</evidence>
<comment type="caution">
    <text evidence="4">The sequence shown here is derived from an EMBL/GenBank/DDBJ whole genome shotgun (WGS) entry which is preliminary data.</text>
</comment>
<dbReference type="EMBL" id="CAMXCT030000579">
    <property type="protein sequence ID" value="CAL4768018.1"/>
    <property type="molecule type" value="Genomic_DNA"/>
</dbReference>
<feature type="chain" id="PRO_5043272185" evidence="2">
    <location>
        <begin position="22"/>
        <end position="597"/>
    </location>
</feature>
<feature type="domain" description="EGF-like" evidence="3">
    <location>
        <begin position="178"/>
        <end position="189"/>
    </location>
</feature>
<keyword evidence="1" id="KW-1015">Disulfide bond</keyword>
<dbReference type="AlphaFoldDB" id="A0A9P1FLW9"/>
<dbReference type="InterPro" id="IPR000742">
    <property type="entry name" value="EGF"/>
</dbReference>
<dbReference type="Pfam" id="PF07974">
    <property type="entry name" value="EGF_2"/>
    <property type="match status" value="1"/>
</dbReference>
<evidence type="ECO:0000313" key="6">
    <source>
        <dbReference type="Proteomes" id="UP001152797"/>
    </source>
</evidence>
<evidence type="ECO:0000313" key="4">
    <source>
        <dbReference type="EMBL" id="CAI3980706.1"/>
    </source>
</evidence>
<gene>
    <name evidence="4" type="ORF">C1SCF055_LOCUS8565</name>
</gene>
<dbReference type="EMBL" id="CAMXCT010000579">
    <property type="protein sequence ID" value="CAI3980706.1"/>
    <property type="molecule type" value="Genomic_DNA"/>
</dbReference>
<proteinExistence type="predicted"/>
<sequence length="597" mass="64772">MRFSQILCFGLLSQFLAQVQVQEQVLSPKRDLQVTVGVGEAKFLRFNCLSPADVVVTLNSYSRGADPLLFISVDPNSMPSFGGHESSTFSHWLEDKAGVHYATAKGLGPNGGILGLMNVRNFAAEELKAVLSLRCSYVVAFDLFFWDHLRSSAVCPSLPASGLAECSGHGKCSRSGECQCDSHHAGPACEHSKMEVLHNSRYEFQLAPGHYQYFRVHIPPKFPGGYLKVEVHASDPVVVLVRYDDLPTKAVYDLSNFDDWIERRDSSTLRFKVEANQELSSGHILGPPPFDGPESLGMAGVAPAISDGMPSSLRPTANMDPNGQAQSLKDGISGSLVGEMPGSMNMGEPPRKLQAANASRQLQDDQCPRLGPDLRHPACSKLTFLDCEAKCKRCLNCVGSGQVATGQKDACSGECQECILPKCTRALAACAGDKSCSGPEAQRCELGCGSCLSCLDSPDGRCGLCKCCSGCLPLAAKCMQDGASETRYVFVGILHHKRYTSLTGMVTASAEVSLVEDEEFLLSPPAQMWTAKTYNQFQDLRNVEITNAADPGCGMSLGVCLKSLKTQHPISRWNRRTWQFVRLHYPSFRGPMGCIMT</sequence>
<dbReference type="Proteomes" id="UP001152797">
    <property type="component" value="Unassembled WGS sequence"/>
</dbReference>
<dbReference type="EMBL" id="CAMXCT020000579">
    <property type="protein sequence ID" value="CAL1134081.1"/>
    <property type="molecule type" value="Genomic_DNA"/>
</dbReference>
<evidence type="ECO:0000313" key="5">
    <source>
        <dbReference type="EMBL" id="CAL4768018.1"/>
    </source>
</evidence>
<keyword evidence="2" id="KW-0732">Signal</keyword>
<evidence type="ECO:0000256" key="1">
    <source>
        <dbReference type="ARBA" id="ARBA00023157"/>
    </source>
</evidence>